<reference evidence="4" key="1">
    <citation type="submission" date="2020-10" db="EMBL/GenBank/DDBJ databases">
        <authorList>
            <person name="Gilroy R."/>
        </authorList>
    </citation>
    <scope>NUCLEOTIDE SEQUENCE</scope>
    <source>
        <strain evidence="4">4920</strain>
    </source>
</reference>
<dbReference type="AlphaFoldDB" id="A0A9D1NGG3"/>
<sequence>MPKRLLSGILIAIFVLQAVPALAESRDEAEVARYVLGPEGLGIVSEDILQDGRITRAEMTHILCSMRGFRLDGEGIGVTGFQDVPLSHPYAEAVWAAWIIGWIRGDGNQNFRPDETCTLLEAATMLFNATGWGMWDDGYLYLMNLTGETISYPDSYIALAKEKLGIDLSNDEQQENTDAILSLTWRVFHINRFGRAPYEGFYYMEIPSFAQKYGIHITSGWAVKNAGGVTVESEDIAGEVVNESNFTEGYVLAYQLEEGENMILAISEDLYESLPTYVKEMAIVPLP</sequence>
<proteinExistence type="predicted"/>
<reference evidence="4" key="2">
    <citation type="journal article" date="2021" name="PeerJ">
        <title>Extensive microbial diversity within the chicken gut microbiome revealed by metagenomics and culture.</title>
        <authorList>
            <person name="Gilroy R."/>
            <person name="Ravi A."/>
            <person name="Getino M."/>
            <person name="Pursley I."/>
            <person name="Horton D.L."/>
            <person name="Alikhan N.F."/>
            <person name="Baker D."/>
            <person name="Gharbi K."/>
            <person name="Hall N."/>
            <person name="Watson M."/>
            <person name="Adriaenssens E.M."/>
            <person name="Foster-Nyarko E."/>
            <person name="Jarju S."/>
            <person name="Secka A."/>
            <person name="Antonio M."/>
            <person name="Oren A."/>
            <person name="Chaudhuri R.R."/>
            <person name="La Ragione R."/>
            <person name="Hildebrand F."/>
            <person name="Pallen M.J."/>
        </authorList>
    </citation>
    <scope>NUCLEOTIDE SEQUENCE</scope>
    <source>
        <strain evidence="4">4920</strain>
    </source>
</reference>
<feature type="signal peptide" evidence="2">
    <location>
        <begin position="1"/>
        <end position="23"/>
    </location>
</feature>
<accession>A0A9D1NGG3</accession>
<name>A0A9D1NGG3_9FIRM</name>
<evidence type="ECO:0000256" key="2">
    <source>
        <dbReference type="SAM" id="SignalP"/>
    </source>
</evidence>
<dbReference type="Proteomes" id="UP000886743">
    <property type="component" value="Unassembled WGS sequence"/>
</dbReference>
<evidence type="ECO:0000259" key="3">
    <source>
        <dbReference type="PROSITE" id="PS51272"/>
    </source>
</evidence>
<dbReference type="EMBL" id="DVOF01000111">
    <property type="protein sequence ID" value="HIV02668.1"/>
    <property type="molecule type" value="Genomic_DNA"/>
</dbReference>
<feature type="chain" id="PRO_5038986193" description="SLH domain-containing protein" evidence="2">
    <location>
        <begin position="24"/>
        <end position="287"/>
    </location>
</feature>
<evidence type="ECO:0000313" key="5">
    <source>
        <dbReference type="Proteomes" id="UP000886743"/>
    </source>
</evidence>
<dbReference type="InterPro" id="IPR001119">
    <property type="entry name" value="SLH_dom"/>
</dbReference>
<evidence type="ECO:0000256" key="1">
    <source>
        <dbReference type="ARBA" id="ARBA00022737"/>
    </source>
</evidence>
<keyword evidence="1" id="KW-0677">Repeat</keyword>
<gene>
    <name evidence="4" type="ORF">IAC74_03770</name>
</gene>
<protein>
    <recommendedName>
        <fullName evidence="3">SLH domain-containing protein</fullName>
    </recommendedName>
</protein>
<evidence type="ECO:0000313" key="4">
    <source>
        <dbReference type="EMBL" id="HIV02668.1"/>
    </source>
</evidence>
<comment type="caution">
    <text evidence="4">The sequence shown here is derived from an EMBL/GenBank/DDBJ whole genome shotgun (WGS) entry which is preliminary data.</text>
</comment>
<keyword evidence="2" id="KW-0732">Signal</keyword>
<dbReference type="PROSITE" id="PS51272">
    <property type="entry name" value="SLH"/>
    <property type="match status" value="1"/>
</dbReference>
<feature type="domain" description="SLH" evidence="3">
    <location>
        <begin position="77"/>
        <end position="140"/>
    </location>
</feature>
<organism evidence="4 5">
    <name type="scientific">Candidatus Aphodoplasma excrementigallinarum</name>
    <dbReference type="NCBI Taxonomy" id="2840673"/>
    <lineage>
        <taxon>Bacteria</taxon>
        <taxon>Bacillati</taxon>
        <taxon>Bacillota</taxon>
        <taxon>Clostridia</taxon>
        <taxon>Eubacteriales</taxon>
        <taxon>Candidatus Aphodoplasma</taxon>
    </lineage>
</organism>